<evidence type="ECO:0000259" key="1">
    <source>
        <dbReference type="PROSITE" id="PS50846"/>
    </source>
</evidence>
<sequence>MKVEVPDMTCKRCVKKIEEALLEEGLKAKVELTDKSISFEGEHELDRIRDTVAKAGYSIRVCV</sequence>
<dbReference type="Proteomes" id="UP001431532">
    <property type="component" value="Unassembled WGS sequence"/>
</dbReference>
<proteinExistence type="predicted"/>
<dbReference type="InterPro" id="IPR006121">
    <property type="entry name" value="HMA_dom"/>
</dbReference>
<gene>
    <name evidence="2" type="ORF">QJ521_00285</name>
</gene>
<dbReference type="EMBL" id="JASCXW010000001">
    <property type="protein sequence ID" value="MDI6451986.1"/>
    <property type="molecule type" value="Genomic_DNA"/>
</dbReference>
<dbReference type="AlphaFoldDB" id="A0AAW6U1X8"/>
<comment type="caution">
    <text evidence="2">The sequence shown here is derived from an EMBL/GenBank/DDBJ whole genome shotgun (WGS) entry which is preliminary data.</text>
</comment>
<dbReference type="Gene3D" id="3.30.70.100">
    <property type="match status" value="1"/>
</dbReference>
<dbReference type="GO" id="GO:0046872">
    <property type="term" value="F:metal ion binding"/>
    <property type="evidence" value="ECO:0007669"/>
    <property type="project" value="InterPro"/>
</dbReference>
<dbReference type="SUPFAM" id="SSF55008">
    <property type="entry name" value="HMA, heavy metal-associated domain"/>
    <property type="match status" value="1"/>
</dbReference>
<dbReference type="RefSeq" id="WP_282838367.1">
    <property type="nucleotide sequence ID" value="NZ_JASCXW010000001.1"/>
</dbReference>
<dbReference type="PROSITE" id="PS50846">
    <property type="entry name" value="HMA_2"/>
    <property type="match status" value="1"/>
</dbReference>
<keyword evidence="3" id="KW-1185">Reference proteome</keyword>
<protein>
    <submittedName>
        <fullName evidence="2">Heavy metal-associated domain-containing protein</fullName>
    </submittedName>
</protein>
<evidence type="ECO:0000313" key="3">
    <source>
        <dbReference type="Proteomes" id="UP001431532"/>
    </source>
</evidence>
<dbReference type="Pfam" id="PF00403">
    <property type="entry name" value="HMA"/>
    <property type="match status" value="1"/>
</dbReference>
<accession>A0AAW6U1X8</accession>
<reference evidence="2" key="1">
    <citation type="submission" date="2023-05" db="EMBL/GenBank/DDBJ databases">
        <title>Mariniplasma microaerophilum sp. nov., a novel anaerobic mollicute isolated from terrestrial mud volcano, Taman Peninsula, Russia.</title>
        <authorList>
            <person name="Khomyakova M.A."/>
            <person name="Merkel A.Y."/>
            <person name="Slobodkin A.I."/>
        </authorList>
    </citation>
    <scope>NUCLEOTIDE SEQUENCE</scope>
    <source>
        <strain evidence="2">M4Ah</strain>
    </source>
</reference>
<name>A0AAW6U1X8_9MOLU</name>
<dbReference type="CDD" id="cd00371">
    <property type="entry name" value="HMA"/>
    <property type="match status" value="1"/>
</dbReference>
<evidence type="ECO:0000313" key="2">
    <source>
        <dbReference type="EMBL" id="MDI6451986.1"/>
    </source>
</evidence>
<organism evidence="2 3">
    <name type="scientific">Peloplasma aerotolerans</name>
    <dbReference type="NCBI Taxonomy" id="3044389"/>
    <lineage>
        <taxon>Bacteria</taxon>
        <taxon>Bacillati</taxon>
        <taxon>Mycoplasmatota</taxon>
        <taxon>Mollicutes</taxon>
        <taxon>Acholeplasmatales</taxon>
        <taxon>Acholeplasmataceae</taxon>
        <taxon>Peloplasma</taxon>
    </lineage>
</organism>
<dbReference type="InterPro" id="IPR036163">
    <property type="entry name" value="HMA_dom_sf"/>
</dbReference>
<feature type="domain" description="HMA" evidence="1">
    <location>
        <begin position="1"/>
        <end position="60"/>
    </location>
</feature>